<gene>
    <name evidence="2" type="ORF">ACFOW6_13495</name>
</gene>
<dbReference type="PANTHER" id="PTHR43179">
    <property type="entry name" value="RHAMNOSYLTRANSFERASE WBBL"/>
    <property type="match status" value="1"/>
</dbReference>
<keyword evidence="3" id="KW-1185">Reference proteome</keyword>
<feature type="domain" description="Glycosyltransferase 2-like" evidence="1">
    <location>
        <begin position="103"/>
        <end position="218"/>
    </location>
</feature>
<dbReference type="EMBL" id="JBHSCW010000007">
    <property type="protein sequence ID" value="MFC4352560.1"/>
    <property type="molecule type" value="Genomic_DNA"/>
</dbReference>
<dbReference type="Gene3D" id="3.90.550.10">
    <property type="entry name" value="Spore Coat Polysaccharide Biosynthesis Protein SpsA, Chain A"/>
    <property type="match status" value="2"/>
</dbReference>
<dbReference type="InterPro" id="IPR029044">
    <property type="entry name" value="Nucleotide-diphossugar_trans"/>
</dbReference>
<dbReference type="InterPro" id="IPR001173">
    <property type="entry name" value="Glyco_trans_2-like"/>
</dbReference>
<dbReference type="Proteomes" id="UP001595799">
    <property type="component" value="Unassembled WGS sequence"/>
</dbReference>
<evidence type="ECO:0000313" key="3">
    <source>
        <dbReference type="Proteomes" id="UP001595799"/>
    </source>
</evidence>
<dbReference type="SUPFAM" id="SSF53448">
    <property type="entry name" value="Nucleotide-diphospho-sugar transferases"/>
    <property type="match status" value="2"/>
</dbReference>
<dbReference type="EC" id="2.4.-.-" evidence="2"/>
<dbReference type="GO" id="GO:0016757">
    <property type="term" value="F:glycosyltransferase activity"/>
    <property type="evidence" value="ECO:0007669"/>
    <property type="project" value="UniProtKB-KW"/>
</dbReference>
<evidence type="ECO:0000259" key="1">
    <source>
        <dbReference type="Pfam" id="PF00535"/>
    </source>
</evidence>
<protein>
    <submittedName>
        <fullName evidence="2">Glycosyltransferase</fullName>
        <ecNumber evidence="2">2.4.-.-</ecNumber>
    </submittedName>
</protein>
<keyword evidence="2" id="KW-0328">Glycosyltransferase</keyword>
<dbReference type="RefSeq" id="WP_382422909.1">
    <property type="nucleotide sequence ID" value="NZ_JBHSCW010000007.1"/>
</dbReference>
<dbReference type="PANTHER" id="PTHR43179:SF7">
    <property type="entry name" value="RHAMNOSYLTRANSFERASE WBBL"/>
    <property type="match status" value="1"/>
</dbReference>
<proteinExistence type="predicted"/>
<dbReference type="CDD" id="cd04184">
    <property type="entry name" value="GT2_RfbC_Mx_like"/>
    <property type="match status" value="1"/>
</dbReference>
<organism evidence="2 3">
    <name type="scientific">Fodinicurvata halophila</name>
    <dbReference type="NCBI Taxonomy" id="1419723"/>
    <lineage>
        <taxon>Bacteria</taxon>
        <taxon>Pseudomonadati</taxon>
        <taxon>Pseudomonadota</taxon>
        <taxon>Alphaproteobacteria</taxon>
        <taxon>Rhodospirillales</taxon>
        <taxon>Rhodovibrionaceae</taxon>
        <taxon>Fodinicurvata</taxon>
    </lineage>
</organism>
<evidence type="ECO:0000313" key="2">
    <source>
        <dbReference type="EMBL" id="MFC4352560.1"/>
    </source>
</evidence>
<sequence>MLRKPRRLQKKLSKTLARTATALAPWYKRHVPAGIRKVIPKHHRRALKQWFRSGGSRRLNALPHPEIWIDYSDWITRNDRLKKRDVALIREHIRAFRVRPRFSILMPVYDSDPTYLRAALESVIDQLYPGWELVAVDDASPDARPRQILSEFAQRDDRIKPQFRSHNGGIAACSNTALEAATGDWIVLMHHDDLLAPHALYMVVEAINRHPDTAIIYSDEDHVDAEGIRSNPYFKPDWDYDLFLGQYYLNHLVAYPRPLVRQAGGFREGFEGSQDWDLALRVLEAAGPQPEVQHIPFVLYHQRQEEQGFSYSVIEGACTAAQTAVNEHLVRTGQPAKAVASGHSSHLRIRWDLPDPPPLVSIVIPTKDRCELLRLCTEGLLTRTTYAPLEIVIVDNGSSEPDALALLRELDAHRHVTVLEAPGPFNFSYLVNHGVAASTGEVCVLLNNDIDVINPDWLQELTAQVLRPEVGAVGAKLYYANDTLQHGGVILGIGGVAGHAHRFIHHEHPGYFNRLNLVHSLSCVTGACLAVRRAVYTEVGGLDETNLKVAYNDVDLCIRLGQAGYRIIWTPHARLYHYESVSRGEDTTPEKRERYRNEVQYMKSRWVSVLPNDAYYNPNLTMDREDFSLAPVPRLQRPWVNWKS</sequence>
<name>A0ABV8UNP8_9PROT</name>
<keyword evidence="2" id="KW-0808">Transferase</keyword>
<reference evidence="3" key="1">
    <citation type="journal article" date="2019" name="Int. J. Syst. Evol. Microbiol.">
        <title>The Global Catalogue of Microorganisms (GCM) 10K type strain sequencing project: providing services to taxonomists for standard genome sequencing and annotation.</title>
        <authorList>
            <consortium name="The Broad Institute Genomics Platform"/>
            <consortium name="The Broad Institute Genome Sequencing Center for Infectious Disease"/>
            <person name="Wu L."/>
            <person name="Ma J."/>
        </authorList>
    </citation>
    <scope>NUCLEOTIDE SEQUENCE [LARGE SCALE GENOMIC DNA]</scope>
    <source>
        <strain evidence="3">CECT 8472</strain>
    </source>
</reference>
<comment type="caution">
    <text evidence="2">The sequence shown here is derived from an EMBL/GenBank/DDBJ whole genome shotgun (WGS) entry which is preliminary data.</text>
</comment>
<dbReference type="Pfam" id="PF00535">
    <property type="entry name" value="Glycos_transf_2"/>
    <property type="match status" value="2"/>
</dbReference>
<dbReference type="CDD" id="cd04186">
    <property type="entry name" value="GT_2_like_c"/>
    <property type="match status" value="1"/>
</dbReference>
<feature type="domain" description="Glycosyltransferase 2-like" evidence="1">
    <location>
        <begin position="361"/>
        <end position="538"/>
    </location>
</feature>
<accession>A0ABV8UNP8</accession>